<gene>
    <name evidence="2" type="ordered locus">Adeh_3559</name>
</gene>
<dbReference type="KEGG" id="ade:Adeh_3559"/>
<feature type="region of interest" description="Disordered" evidence="1">
    <location>
        <begin position="1"/>
        <end position="29"/>
    </location>
</feature>
<protein>
    <submittedName>
        <fullName evidence="2">Uncharacterized protein</fullName>
    </submittedName>
</protein>
<evidence type="ECO:0000313" key="2">
    <source>
        <dbReference type="EMBL" id="ABC83325.1"/>
    </source>
</evidence>
<name>Q2IFG4_ANADE</name>
<dbReference type="HOGENOM" id="CLU_938902_0_0_7"/>
<dbReference type="Proteomes" id="UP000001935">
    <property type="component" value="Chromosome"/>
</dbReference>
<evidence type="ECO:0000256" key="1">
    <source>
        <dbReference type="SAM" id="MobiDB-lite"/>
    </source>
</evidence>
<dbReference type="EMBL" id="CP000251">
    <property type="protein sequence ID" value="ABC83325.1"/>
    <property type="molecule type" value="Genomic_DNA"/>
</dbReference>
<evidence type="ECO:0000313" key="3">
    <source>
        <dbReference type="Proteomes" id="UP000001935"/>
    </source>
</evidence>
<accession>Q2IFG4</accession>
<dbReference type="AlphaFoldDB" id="Q2IFG4"/>
<organism evidence="2 3">
    <name type="scientific">Anaeromyxobacter dehalogenans (strain 2CP-C)</name>
    <dbReference type="NCBI Taxonomy" id="290397"/>
    <lineage>
        <taxon>Bacteria</taxon>
        <taxon>Pseudomonadati</taxon>
        <taxon>Myxococcota</taxon>
        <taxon>Myxococcia</taxon>
        <taxon>Myxococcales</taxon>
        <taxon>Cystobacterineae</taxon>
        <taxon>Anaeromyxobacteraceae</taxon>
        <taxon>Anaeromyxobacter</taxon>
    </lineage>
</organism>
<proteinExistence type="predicted"/>
<reference evidence="2" key="1">
    <citation type="submission" date="2006-01" db="EMBL/GenBank/DDBJ databases">
        <title>Complete sequence of Anaeromyxobacter dehalogenans 2CP-C.</title>
        <authorList>
            <consortium name="US DOE Joint Genome Institute"/>
            <person name="Copeland A."/>
            <person name="Lucas S."/>
            <person name="Lapidus A."/>
            <person name="Barry K."/>
            <person name="Detter J.C."/>
            <person name="Glavina T."/>
            <person name="Hammon N."/>
            <person name="Israni S."/>
            <person name="Pitluck S."/>
            <person name="Brettin T."/>
            <person name="Bruce D."/>
            <person name="Han C."/>
            <person name="Tapia R."/>
            <person name="Gilna P."/>
            <person name="Kiss H."/>
            <person name="Schmutz J."/>
            <person name="Larimer F."/>
            <person name="Land M."/>
            <person name="Kyrpides N."/>
            <person name="Anderson I."/>
            <person name="Sanford R.A."/>
            <person name="Ritalahti K.M."/>
            <person name="Thomas H.S."/>
            <person name="Kirby J.R."/>
            <person name="Zhulin I.B."/>
            <person name="Loeffler F.E."/>
            <person name="Richardson P."/>
        </authorList>
    </citation>
    <scope>NUCLEOTIDE SEQUENCE</scope>
    <source>
        <strain evidence="2">2CP-C</strain>
    </source>
</reference>
<sequence>MAYHRRVGSFVSSRRLSGPRGETPAECPLRRSASPIAYRPWRTHGGVHDESLARESGRPAHPAAPIYGRRTPALLLRYIGTGEAPRLEKRLLHRHDLGSVCSAVLGPVLRGAEAGLFSRCGVETRDSHTGGSWSGAWRRESVLGRRCRTRTPRGRALQHEQLPAGCALRGLAIRKAVSRRARSKADSTAGGKKTRRMKDGLETSEKAVGGRRGYVFRTPDFYEMSWGQWLKNPEHQELMSFVEGLETHSLDDATAFATLLKTNGFTTCSGSDFDAASVRRLDVSRELLRGNSKPTF</sequence>